<evidence type="ECO:0000256" key="1">
    <source>
        <dbReference type="ARBA" id="ARBA00006547"/>
    </source>
</evidence>
<comment type="similarity">
    <text evidence="1">Belongs to the arylamine N-acetyltransferase family.</text>
</comment>
<sequence>MAAPSVLSEDQLATYLSYIGLPSNLRQRRFSGHSAQDLHLLRQLHIHAITSIPYENLSLHYNPTHTITIDPQLTYAKIVGNARGRGGYCMENSIFHNHILRALGFPAYLAAVRIRYRVDGIPQGNYSGWVHLVNIVTLFDGTEWAVDVGFGGDGATAPVQLVHDRPQINLGPQEIRLYRDHIPSQLHRTEDTKQWIYQYRNGPEQEWNAFFAFSETEATEADFHNINWYTGSHPESFQTFTCIIVHFMRRPKEGNAEEQEIYGKRMLVNAVIKENLGGKTEVLEECTTEAERLAALEKWFGMTFTAEEAEAIRGWCTELRGGREPESDEKPEVWHAKRGKSGTMSYQGA</sequence>
<dbReference type="AlphaFoldDB" id="A0A6A6FLA5"/>
<dbReference type="InterPro" id="IPR053710">
    <property type="entry name" value="Arylamine_NAT_domain_sf"/>
</dbReference>
<keyword evidence="4" id="KW-1185">Reference proteome</keyword>
<evidence type="ECO:0000313" key="4">
    <source>
        <dbReference type="Proteomes" id="UP000799539"/>
    </source>
</evidence>
<proteinExistence type="inferred from homology"/>
<dbReference type="GO" id="GO:0016407">
    <property type="term" value="F:acetyltransferase activity"/>
    <property type="evidence" value="ECO:0007669"/>
    <property type="project" value="InterPro"/>
</dbReference>
<evidence type="ECO:0000313" key="3">
    <source>
        <dbReference type="EMBL" id="KAF2214222.1"/>
    </source>
</evidence>
<dbReference type="Pfam" id="PF00797">
    <property type="entry name" value="Acetyltransf_2"/>
    <property type="match status" value="1"/>
</dbReference>
<dbReference type="Gene3D" id="3.30.2140.20">
    <property type="match status" value="1"/>
</dbReference>
<gene>
    <name evidence="3" type="ORF">CERZMDRAFT_37744</name>
</gene>
<dbReference type="EMBL" id="ML992668">
    <property type="protein sequence ID" value="KAF2214222.1"/>
    <property type="molecule type" value="Genomic_DNA"/>
</dbReference>
<feature type="compositionally biased region" description="Basic and acidic residues" evidence="2">
    <location>
        <begin position="320"/>
        <end position="335"/>
    </location>
</feature>
<dbReference type="SUPFAM" id="SSF54001">
    <property type="entry name" value="Cysteine proteinases"/>
    <property type="match status" value="1"/>
</dbReference>
<dbReference type="PANTHER" id="PTHR11786">
    <property type="entry name" value="N-HYDROXYARYLAMINE O-ACETYLTRANSFERASE"/>
    <property type="match status" value="1"/>
</dbReference>
<dbReference type="InterPro" id="IPR038765">
    <property type="entry name" value="Papain-like_cys_pep_sf"/>
</dbReference>
<dbReference type="OrthoDB" id="10260017at2759"/>
<dbReference type="Proteomes" id="UP000799539">
    <property type="component" value="Unassembled WGS sequence"/>
</dbReference>
<feature type="region of interest" description="Disordered" evidence="2">
    <location>
        <begin position="320"/>
        <end position="349"/>
    </location>
</feature>
<reference evidence="3" key="1">
    <citation type="journal article" date="2020" name="Stud. Mycol.">
        <title>101 Dothideomycetes genomes: a test case for predicting lifestyles and emergence of pathogens.</title>
        <authorList>
            <person name="Haridas S."/>
            <person name="Albert R."/>
            <person name="Binder M."/>
            <person name="Bloem J."/>
            <person name="Labutti K."/>
            <person name="Salamov A."/>
            <person name="Andreopoulos B."/>
            <person name="Baker S."/>
            <person name="Barry K."/>
            <person name="Bills G."/>
            <person name="Bluhm B."/>
            <person name="Cannon C."/>
            <person name="Castanera R."/>
            <person name="Culley D."/>
            <person name="Daum C."/>
            <person name="Ezra D."/>
            <person name="Gonzalez J."/>
            <person name="Henrissat B."/>
            <person name="Kuo A."/>
            <person name="Liang C."/>
            <person name="Lipzen A."/>
            <person name="Lutzoni F."/>
            <person name="Magnuson J."/>
            <person name="Mondo S."/>
            <person name="Nolan M."/>
            <person name="Ohm R."/>
            <person name="Pangilinan J."/>
            <person name="Park H.-J."/>
            <person name="Ramirez L."/>
            <person name="Alfaro M."/>
            <person name="Sun H."/>
            <person name="Tritt A."/>
            <person name="Yoshinaga Y."/>
            <person name="Zwiers L.-H."/>
            <person name="Turgeon B."/>
            <person name="Goodwin S."/>
            <person name="Spatafora J."/>
            <person name="Crous P."/>
            <person name="Grigoriev I."/>
        </authorList>
    </citation>
    <scope>NUCLEOTIDE SEQUENCE</scope>
    <source>
        <strain evidence="3">SCOH1-5</strain>
    </source>
</reference>
<protein>
    <submittedName>
        <fullName evidence="3">Uncharacterized protein</fullName>
    </submittedName>
</protein>
<organism evidence="3 4">
    <name type="scientific">Cercospora zeae-maydis SCOH1-5</name>
    <dbReference type="NCBI Taxonomy" id="717836"/>
    <lineage>
        <taxon>Eukaryota</taxon>
        <taxon>Fungi</taxon>
        <taxon>Dikarya</taxon>
        <taxon>Ascomycota</taxon>
        <taxon>Pezizomycotina</taxon>
        <taxon>Dothideomycetes</taxon>
        <taxon>Dothideomycetidae</taxon>
        <taxon>Mycosphaerellales</taxon>
        <taxon>Mycosphaerellaceae</taxon>
        <taxon>Cercospora</taxon>
    </lineage>
</organism>
<accession>A0A6A6FLA5</accession>
<dbReference type="InterPro" id="IPR001447">
    <property type="entry name" value="Arylamine_N-AcTrfase"/>
</dbReference>
<dbReference type="PANTHER" id="PTHR11786:SF0">
    <property type="entry name" value="ARYLAMINE N-ACETYLTRANSFERASE 4-RELATED"/>
    <property type="match status" value="1"/>
</dbReference>
<evidence type="ECO:0000256" key="2">
    <source>
        <dbReference type="SAM" id="MobiDB-lite"/>
    </source>
</evidence>
<name>A0A6A6FLA5_9PEZI</name>